<keyword evidence="3" id="KW-1185">Reference proteome</keyword>
<dbReference type="EMBL" id="JACCFJ010000001">
    <property type="protein sequence ID" value="NYI82432.1"/>
    <property type="molecule type" value="Genomic_DNA"/>
</dbReference>
<dbReference type="Pfam" id="PF07287">
    <property type="entry name" value="AtuA"/>
    <property type="match status" value="1"/>
</dbReference>
<dbReference type="InterPro" id="IPR010839">
    <property type="entry name" value="AtuA_N"/>
</dbReference>
<sequence length="435" mass="45133">MRIGSGAGFAGDRIEPAVRLAAGAGLDDLVLECLAERTIALGQQRRLRDPAAGHDPRLRARFRPLLPVALDRGVRVVSNMGAANPLAAGELTRDLLVEAGLRGRVAVLTGDDVLDRLDLRRPALEDGIALADHGEVVSANAYLGADALLPALDTGADVVLTGRVADPSLFLAPVAHRLGWDLDDWPRVAAGTLVGHLLECAGQVTGGYFADPGVKDVPDLADLGFPFAEVAPDGTAVIGKLAGTGGLVSTATVREQLLYEVTDPTAYRTPDVVLDLRRVRAEQVAADRVRVSGAVGRPRPAELKVSVGYRAGHRAECGITYAGPGAARRARLAADVVTTRLRGTGLRVRAEVLGALGGAGEPAGECRLRVAALAPDPEAAELVCHEVEALYTNGPAGGGGVRTDVREVIGIVSTMVPRSAVRTRVTVLEADGAAA</sequence>
<accession>A0A853AD75</accession>
<dbReference type="AlphaFoldDB" id="A0A853AD75"/>
<feature type="domain" description="Acyclic terpene utilisation N-terminal" evidence="1">
    <location>
        <begin position="1"/>
        <end position="426"/>
    </location>
</feature>
<evidence type="ECO:0000259" key="1">
    <source>
        <dbReference type="Pfam" id="PF07287"/>
    </source>
</evidence>
<name>A0A853AD75_9PSEU</name>
<comment type="caution">
    <text evidence="2">The sequence shown here is derived from an EMBL/GenBank/DDBJ whole genome shotgun (WGS) entry which is preliminary data.</text>
</comment>
<evidence type="ECO:0000313" key="2">
    <source>
        <dbReference type="EMBL" id="NYI82432.1"/>
    </source>
</evidence>
<dbReference type="RefSeq" id="WP_179718216.1">
    <property type="nucleotide sequence ID" value="NZ_BAABFH010000001.1"/>
</dbReference>
<reference evidence="2 3" key="1">
    <citation type="submission" date="2020-07" db="EMBL/GenBank/DDBJ databases">
        <title>Sequencing the genomes of 1000 actinobacteria strains.</title>
        <authorList>
            <person name="Klenk H.-P."/>
        </authorList>
    </citation>
    <scope>NUCLEOTIDE SEQUENCE [LARGE SCALE GENOMIC DNA]</scope>
    <source>
        <strain evidence="2 3">DSM 44065</strain>
    </source>
</reference>
<protein>
    <recommendedName>
        <fullName evidence="1">Acyclic terpene utilisation N-terminal domain-containing protein</fullName>
    </recommendedName>
</protein>
<proteinExistence type="predicted"/>
<dbReference type="PANTHER" id="PTHR47472:SF1">
    <property type="entry name" value="DUF1446-DOMAIN-CONTAINING PROTEIN"/>
    <property type="match status" value="1"/>
</dbReference>
<gene>
    <name evidence="2" type="ORF">HNR68_001062</name>
</gene>
<evidence type="ECO:0000313" key="3">
    <source>
        <dbReference type="Proteomes" id="UP000587002"/>
    </source>
</evidence>
<dbReference type="Proteomes" id="UP000587002">
    <property type="component" value="Unassembled WGS sequence"/>
</dbReference>
<dbReference type="PANTHER" id="PTHR47472">
    <property type="entry name" value="PROPIONYL-COA CARBOXYLASE"/>
    <property type="match status" value="1"/>
</dbReference>
<organism evidence="2 3">
    <name type="scientific">Saccharopolyspora hordei</name>
    <dbReference type="NCBI Taxonomy" id="1838"/>
    <lineage>
        <taxon>Bacteria</taxon>
        <taxon>Bacillati</taxon>
        <taxon>Actinomycetota</taxon>
        <taxon>Actinomycetes</taxon>
        <taxon>Pseudonocardiales</taxon>
        <taxon>Pseudonocardiaceae</taxon>
        <taxon>Saccharopolyspora</taxon>
    </lineage>
</organism>